<reference evidence="1 2" key="1">
    <citation type="submission" date="2020-08" db="EMBL/GenBank/DDBJ databases">
        <title>Genomic Encyclopedia of Archaeal and Bacterial Type Strains, Phase II (KMG-II): from individual species to whole genera.</title>
        <authorList>
            <person name="Goeker M."/>
        </authorList>
    </citation>
    <scope>NUCLEOTIDE SEQUENCE [LARGE SCALE GENOMIC DNA]</scope>
    <source>
        <strain evidence="1 2">5AG</strain>
    </source>
</reference>
<dbReference type="RefSeq" id="WP_183329403.1">
    <property type="nucleotide sequence ID" value="NZ_JACHZF010000001.1"/>
</dbReference>
<accession>A0A7W5P964</accession>
<evidence type="ECO:0000313" key="2">
    <source>
        <dbReference type="Proteomes" id="UP000553442"/>
    </source>
</evidence>
<keyword evidence="2" id="KW-1185">Reference proteome</keyword>
<dbReference type="Proteomes" id="UP000553442">
    <property type="component" value="Unassembled WGS sequence"/>
</dbReference>
<gene>
    <name evidence="1" type="ORF">BDK63_000154</name>
</gene>
<name>A0A7W5P964_9GAMM</name>
<dbReference type="EMBL" id="JACHZF010000001">
    <property type="protein sequence ID" value="MBB3329318.1"/>
    <property type="molecule type" value="Genomic_DNA"/>
</dbReference>
<proteinExistence type="predicted"/>
<protein>
    <submittedName>
        <fullName evidence="1">Uncharacterized protein</fullName>
    </submittedName>
</protein>
<evidence type="ECO:0000313" key="1">
    <source>
        <dbReference type="EMBL" id="MBB3329318.1"/>
    </source>
</evidence>
<sequence length="73" mass="8258">MEKLQVTLSIHIDVFAIKGTLENCKYLKAEKSLHEALSGADKGDVFDYIETLGNSKRRRGMNVSLSPVEYERN</sequence>
<dbReference type="AlphaFoldDB" id="A0A7W5P964"/>
<comment type="caution">
    <text evidence="1">The sequence shown here is derived from an EMBL/GenBank/DDBJ whole genome shotgun (WGS) entry which is preliminary data.</text>
</comment>
<organism evidence="1 2">
    <name type="scientific">Halomonas campaniensis</name>
    <dbReference type="NCBI Taxonomy" id="213554"/>
    <lineage>
        <taxon>Bacteria</taxon>
        <taxon>Pseudomonadati</taxon>
        <taxon>Pseudomonadota</taxon>
        <taxon>Gammaproteobacteria</taxon>
        <taxon>Oceanospirillales</taxon>
        <taxon>Halomonadaceae</taxon>
        <taxon>Halomonas</taxon>
    </lineage>
</organism>